<dbReference type="InterPro" id="IPR007527">
    <property type="entry name" value="Znf_SWIM"/>
</dbReference>
<proteinExistence type="predicted"/>
<dbReference type="RefSeq" id="WP_113744496.1">
    <property type="nucleotide sequence ID" value="NZ_UAPV01000001.1"/>
</dbReference>
<dbReference type="Gene3D" id="3.40.50.10810">
    <property type="entry name" value="Tandem AAA-ATPase domain"/>
    <property type="match status" value="1"/>
</dbReference>
<accession>A0A2X0WY07</accession>
<dbReference type="InterPro" id="IPR027417">
    <property type="entry name" value="P-loop_NTPase"/>
</dbReference>
<dbReference type="GO" id="GO:0008270">
    <property type="term" value="F:zinc ion binding"/>
    <property type="evidence" value="ECO:0007669"/>
    <property type="project" value="UniProtKB-KW"/>
</dbReference>
<dbReference type="InterPro" id="IPR022138">
    <property type="entry name" value="DUF3670"/>
</dbReference>
<dbReference type="EMBL" id="UAPV01000001">
    <property type="protein sequence ID" value="SPT70421.1"/>
    <property type="molecule type" value="Genomic_DNA"/>
</dbReference>
<dbReference type="InterPro" id="IPR038718">
    <property type="entry name" value="SNF2-like_sf"/>
</dbReference>
<evidence type="ECO:0000256" key="2">
    <source>
        <dbReference type="ARBA" id="ARBA00022806"/>
    </source>
</evidence>
<name>A0A2X0WY07_9GAMM</name>
<sequence>MARNSYGTTWWGQQWLNALSGIDHQNRIPRGKSYANTDKVYNFSIDTAKGLIKARVRGNYDPFYSVKIQLNRVEGECVDKFIDAIASSPLILSKLATRQLDPQVATLADKFGINIFPKSWRDFSLKCSCPDFAVPCKHIAAVIYIVSKEIDANPFILFELHGIDILEKLKQRNFVFDEVKQSEIPSWMSFLQPSEAYACHDTKKLRELSLSAVNQFENGILKLLTDTPPGFTQGSLRDICSDVLKKAVKLSHALLSSKVDRDLVSLSKCTDKKPFIRVNSLGEYAVSPVSLCIYPSKGSGAKEIYTLCDDNTDAKSLPVYHLFSGFISTRDLENATEELESLYYIWHIALKLVGAKAVMPQMYECIDGLYRIRWIPAILNHDIKELVLNVGSSITGIGKNILKIDRTEDFVLDAYQAGLIILSVFIQSIISDAYRHQKKENDAFELGALFEGRIIDIEETPASSGIKLRLESWLQPLFIKELEVSPVIVLTDLLDKKSRQIRSDLIVKRSNLPYFANYDEREDVYDSYTEVVDDADESDAKSSLPDGIKESADIVIDIGFKTKRSDGANGFVHLKDILDDSFYDDIRFACLRTIARLESIAPNLSDVLKSTDYQSLVSIETLASLLVDALPALKLLGISMVVPKSLKHLLKPQSSLQLDVGDFDFDSASMLNLASLLSFDFNLSIGDSQISQDDFESLMASKYRVVRYKENFINVDPTELSRLKKRFEENRDNPKPIALIAAALSGEYEGSTVVLTDSMQKAIETIFKEKMTDASSTLQASLREYQKRGFSWLYKNTQASIGSIIADDMGLGKTLQVIATLDKIRECGGFDTNPALIVVPSSLLVNWQREMQKFAPKLNFKVFYGTKKSLDTNCHVVLTTYGVMTRAADKEFAKVNFRLCIIDEAQAIKNSKTANFKKIKKINADCRIAMSGTPVENRLAEYWSIMDFVNPGLLGSESDFKRDYANPIEKHRDASAVDKFRRITAPFVMRRLKSDKSIIDDLPEKISTNQYCSLSKSQAALYQSKVNSALHRLENDEVNRLALVLEMIISLKQICNCPQTFELDDKDFDPAMIDPQDTGKSESLFALLDEMIDAGQKAIIFTQFTKMGELLKYWCHKRYSMDVDFYHGGLGQKEKSRIVDTFQNDRSKKILILSLRAAGTGLNLTAATNVIHYDLWWNPAVENQATDRAYRIGQKHNVNVYRLICTNTFEEKINEIIQSKKELTELTVNAGENWIGDLSNRQLKELFSVE</sequence>
<dbReference type="Pfam" id="PF04434">
    <property type="entry name" value="SWIM"/>
    <property type="match status" value="1"/>
</dbReference>
<dbReference type="SMART" id="SM00487">
    <property type="entry name" value="DEXDc"/>
    <property type="match status" value="1"/>
</dbReference>
<dbReference type="GO" id="GO:0004386">
    <property type="term" value="F:helicase activity"/>
    <property type="evidence" value="ECO:0007669"/>
    <property type="project" value="UniProtKB-KW"/>
</dbReference>
<dbReference type="Pfam" id="PF00176">
    <property type="entry name" value="SNF2-rel_dom"/>
    <property type="match status" value="1"/>
</dbReference>
<protein>
    <submittedName>
        <fullName evidence="7">ATP-dependent helicase HepA</fullName>
    </submittedName>
</protein>
<evidence type="ECO:0000259" key="5">
    <source>
        <dbReference type="PROSITE" id="PS51192"/>
    </source>
</evidence>
<dbReference type="PROSITE" id="PS50966">
    <property type="entry name" value="ZF_SWIM"/>
    <property type="match status" value="1"/>
</dbReference>
<dbReference type="Proteomes" id="UP000250086">
    <property type="component" value="Unassembled WGS sequence"/>
</dbReference>
<feature type="domain" description="SWIM-type" evidence="4">
    <location>
        <begin position="111"/>
        <end position="147"/>
    </location>
</feature>
<keyword evidence="8" id="KW-1185">Reference proteome</keyword>
<keyword evidence="3" id="KW-0862">Zinc</keyword>
<dbReference type="Gene3D" id="3.40.50.300">
    <property type="entry name" value="P-loop containing nucleotide triphosphate hydrolases"/>
    <property type="match status" value="1"/>
</dbReference>
<dbReference type="PROSITE" id="PS51194">
    <property type="entry name" value="HELICASE_CTER"/>
    <property type="match status" value="1"/>
</dbReference>
<evidence type="ECO:0000259" key="4">
    <source>
        <dbReference type="PROSITE" id="PS50966"/>
    </source>
</evidence>
<evidence type="ECO:0000256" key="3">
    <source>
        <dbReference type="PROSITE-ProRule" id="PRU00325"/>
    </source>
</evidence>
<dbReference type="PANTHER" id="PTHR10799">
    <property type="entry name" value="SNF2/RAD54 HELICASE FAMILY"/>
    <property type="match status" value="1"/>
</dbReference>
<dbReference type="InterPro" id="IPR049730">
    <property type="entry name" value="SNF2/RAD54-like_C"/>
</dbReference>
<dbReference type="InterPro" id="IPR000330">
    <property type="entry name" value="SNF2_N"/>
</dbReference>
<dbReference type="InterPro" id="IPR014001">
    <property type="entry name" value="Helicase_ATP-bd"/>
</dbReference>
<dbReference type="CDD" id="cd18793">
    <property type="entry name" value="SF2_C_SNF"/>
    <property type="match status" value="1"/>
</dbReference>
<keyword evidence="1" id="KW-0378">Hydrolase</keyword>
<keyword evidence="2 7" id="KW-0347">Helicase</keyword>
<dbReference type="GO" id="GO:0016787">
    <property type="term" value="F:hydrolase activity"/>
    <property type="evidence" value="ECO:0007669"/>
    <property type="project" value="UniProtKB-KW"/>
</dbReference>
<evidence type="ECO:0000313" key="7">
    <source>
        <dbReference type="EMBL" id="SPT70421.1"/>
    </source>
</evidence>
<evidence type="ECO:0000256" key="1">
    <source>
        <dbReference type="ARBA" id="ARBA00022801"/>
    </source>
</evidence>
<feature type="domain" description="Helicase C-terminal" evidence="6">
    <location>
        <begin position="1087"/>
        <end position="1232"/>
    </location>
</feature>
<dbReference type="GO" id="GO:0005524">
    <property type="term" value="F:ATP binding"/>
    <property type="evidence" value="ECO:0007669"/>
    <property type="project" value="InterPro"/>
</dbReference>
<keyword evidence="3" id="KW-0479">Metal-binding</keyword>
<feature type="domain" description="Helicase ATP-binding" evidence="5">
    <location>
        <begin position="794"/>
        <end position="952"/>
    </location>
</feature>
<dbReference type="AlphaFoldDB" id="A0A2X0WY07"/>
<dbReference type="Pfam" id="PF12419">
    <property type="entry name" value="DUF3670"/>
    <property type="match status" value="1"/>
</dbReference>
<evidence type="ECO:0000259" key="6">
    <source>
        <dbReference type="PROSITE" id="PS51194"/>
    </source>
</evidence>
<dbReference type="SUPFAM" id="SSF52540">
    <property type="entry name" value="P-loop containing nucleoside triphosphate hydrolases"/>
    <property type="match status" value="2"/>
</dbReference>
<keyword evidence="3" id="KW-0863">Zinc-finger</keyword>
<keyword evidence="2 7" id="KW-0547">Nucleotide-binding</keyword>
<reference evidence="7 8" key="1">
    <citation type="submission" date="2018-06" db="EMBL/GenBank/DDBJ databases">
        <authorList>
            <consortium name="Pathogen Informatics"/>
            <person name="Doyle S."/>
        </authorList>
    </citation>
    <scope>NUCLEOTIDE SEQUENCE [LARGE SCALE GENOMIC DNA]</scope>
    <source>
        <strain evidence="7 8">NCTC13093</strain>
    </source>
</reference>
<dbReference type="InterPro" id="IPR001650">
    <property type="entry name" value="Helicase_C-like"/>
</dbReference>
<organism evidence="7 8">
    <name type="scientific">Anaerobiospirillum thomasii</name>
    <dbReference type="NCBI Taxonomy" id="179995"/>
    <lineage>
        <taxon>Bacteria</taxon>
        <taxon>Pseudomonadati</taxon>
        <taxon>Pseudomonadota</taxon>
        <taxon>Gammaproteobacteria</taxon>
        <taxon>Aeromonadales</taxon>
        <taxon>Succinivibrionaceae</taxon>
        <taxon>Anaerobiospirillum</taxon>
    </lineage>
</organism>
<dbReference type="PROSITE" id="PS51192">
    <property type="entry name" value="HELICASE_ATP_BIND_1"/>
    <property type="match status" value="1"/>
</dbReference>
<evidence type="ECO:0000313" key="8">
    <source>
        <dbReference type="Proteomes" id="UP000250086"/>
    </source>
</evidence>
<dbReference type="SMART" id="SM00490">
    <property type="entry name" value="HELICc"/>
    <property type="match status" value="1"/>
</dbReference>
<dbReference type="Pfam" id="PF00271">
    <property type="entry name" value="Helicase_C"/>
    <property type="match status" value="1"/>
</dbReference>
<gene>
    <name evidence="7" type="ORF">NCTC13093_01836</name>
</gene>
<keyword evidence="2 7" id="KW-0067">ATP-binding</keyword>